<dbReference type="KEGG" id="dci:103521831"/>
<dbReference type="GeneID" id="103521831"/>
<dbReference type="InterPro" id="IPR004154">
    <property type="entry name" value="Anticodon-bd"/>
</dbReference>
<protein>
    <submittedName>
        <fullName evidence="3">Uncharacterized protein LOC103521831</fullName>
    </submittedName>
</protein>
<dbReference type="RefSeq" id="XP_026688127.1">
    <property type="nucleotide sequence ID" value="XM_026832326.1"/>
</dbReference>
<keyword evidence="2" id="KW-1185">Reference proteome</keyword>
<reference evidence="3" key="1">
    <citation type="submission" date="2025-08" db="UniProtKB">
        <authorList>
            <consortium name="RefSeq"/>
        </authorList>
    </citation>
    <scope>IDENTIFICATION</scope>
</reference>
<dbReference type="InterPro" id="IPR050062">
    <property type="entry name" value="Pro-tRNA_synthetase"/>
</dbReference>
<dbReference type="GO" id="GO:0005739">
    <property type="term" value="C:mitochondrion"/>
    <property type="evidence" value="ECO:0007669"/>
    <property type="project" value="TreeGrafter"/>
</dbReference>
<evidence type="ECO:0000313" key="2">
    <source>
        <dbReference type="Proteomes" id="UP000079169"/>
    </source>
</evidence>
<dbReference type="PANTHER" id="PTHR42753">
    <property type="entry name" value="MITOCHONDRIAL RIBOSOME PROTEIN L39/PROLYL-TRNA LIGASE FAMILY MEMBER"/>
    <property type="match status" value="1"/>
</dbReference>
<dbReference type="GO" id="GO:0004827">
    <property type="term" value="F:proline-tRNA ligase activity"/>
    <property type="evidence" value="ECO:0007669"/>
    <property type="project" value="TreeGrafter"/>
</dbReference>
<dbReference type="SUPFAM" id="SSF55681">
    <property type="entry name" value="Class II aaRS and biotin synthetases"/>
    <property type="match status" value="1"/>
</dbReference>
<dbReference type="Pfam" id="PF03129">
    <property type="entry name" value="HGTP_anticodon"/>
    <property type="match status" value="1"/>
</dbReference>
<feature type="domain" description="Anticodon-binding" evidence="1">
    <location>
        <begin position="76"/>
        <end position="125"/>
    </location>
</feature>
<dbReference type="GO" id="GO:0006433">
    <property type="term" value="P:prolyl-tRNA aminoacylation"/>
    <property type="evidence" value="ECO:0007669"/>
    <property type="project" value="TreeGrafter"/>
</dbReference>
<dbReference type="Gene3D" id="3.30.930.10">
    <property type="entry name" value="Bira Bifunctional Protein, Domain 2"/>
    <property type="match status" value="1"/>
</dbReference>
<dbReference type="AlphaFoldDB" id="A0A3Q0JI91"/>
<evidence type="ECO:0000313" key="3">
    <source>
        <dbReference type="RefSeq" id="XP_026688127.1"/>
    </source>
</evidence>
<dbReference type="STRING" id="121845.A0A3Q0JI91"/>
<name>A0A3Q0JI91_DIACI</name>
<organism evidence="2 3">
    <name type="scientific">Diaphorina citri</name>
    <name type="common">Asian citrus psyllid</name>
    <dbReference type="NCBI Taxonomy" id="121845"/>
    <lineage>
        <taxon>Eukaryota</taxon>
        <taxon>Metazoa</taxon>
        <taxon>Ecdysozoa</taxon>
        <taxon>Arthropoda</taxon>
        <taxon>Hexapoda</taxon>
        <taxon>Insecta</taxon>
        <taxon>Pterygota</taxon>
        <taxon>Neoptera</taxon>
        <taxon>Paraneoptera</taxon>
        <taxon>Hemiptera</taxon>
        <taxon>Sternorrhyncha</taxon>
        <taxon>Psylloidea</taxon>
        <taxon>Psyllidae</taxon>
        <taxon>Diaphorininae</taxon>
        <taxon>Diaphorina</taxon>
    </lineage>
</organism>
<feature type="non-terminal residue" evidence="3">
    <location>
        <position position="1"/>
    </location>
</feature>
<proteinExistence type="predicted"/>
<dbReference type="Proteomes" id="UP000079169">
    <property type="component" value="Unplaced"/>
</dbReference>
<sequence>LMLDYGLIAPVGKGFFYNLPLAERSQQKLINLIDLAMEKLGAQRFQSPLLTATEHWKKTGENTEGSKEAKFTGHLVSKLYSTLSTVNTLSNNVIVDDRTELTIGRRLLEAKLLGYPYIVVIGKAASQTPSLFEVIDLSSDFSQE</sequence>
<dbReference type="InterPro" id="IPR045864">
    <property type="entry name" value="aa-tRNA-synth_II/BPL/LPL"/>
</dbReference>
<dbReference type="SUPFAM" id="SSF52954">
    <property type="entry name" value="Class II aaRS ABD-related"/>
    <property type="match status" value="1"/>
</dbReference>
<evidence type="ECO:0000259" key="1">
    <source>
        <dbReference type="Pfam" id="PF03129"/>
    </source>
</evidence>
<gene>
    <name evidence="3" type="primary">LOC103521831</name>
</gene>
<accession>A0A3Q0JI91</accession>
<dbReference type="PaxDb" id="121845-A0A3Q0JI91"/>
<dbReference type="PANTHER" id="PTHR42753:SF10">
    <property type="entry name" value="PROLINE--TRNA LIGASE, MITOCHONDRIAL-RELATED"/>
    <property type="match status" value="1"/>
</dbReference>